<organism evidence="1 2">
    <name type="scientific">Paraglaciecola psychrophila 170</name>
    <dbReference type="NCBI Taxonomy" id="1129794"/>
    <lineage>
        <taxon>Bacteria</taxon>
        <taxon>Pseudomonadati</taxon>
        <taxon>Pseudomonadota</taxon>
        <taxon>Gammaproteobacteria</taxon>
        <taxon>Alteromonadales</taxon>
        <taxon>Alteromonadaceae</taxon>
        <taxon>Paraglaciecola</taxon>
    </lineage>
</organism>
<proteinExistence type="predicted"/>
<evidence type="ECO:0000313" key="2">
    <source>
        <dbReference type="Proteomes" id="UP000011864"/>
    </source>
</evidence>
<dbReference type="EMBL" id="CP003837">
    <property type="protein sequence ID" value="AGH44626.1"/>
    <property type="molecule type" value="Genomic_DNA"/>
</dbReference>
<dbReference type="HOGENOM" id="CLU_1276619_0_0_6"/>
<gene>
    <name evidence="1" type="ORF">C427_2517</name>
</gene>
<dbReference type="eggNOG" id="ENOG502Z8WT">
    <property type="taxonomic scope" value="Bacteria"/>
</dbReference>
<keyword evidence="2" id="KW-1185">Reference proteome</keyword>
<name>K6YWS2_9ALTE</name>
<dbReference type="Proteomes" id="UP000011864">
    <property type="component" value="Chromosome"/>
</dbReference>
<dbReference type="AlphaFoldDB" id="K6YWS2"/>
<reference evidence="1 2" key="1">
    <citation type="journal article" date="2013" name="Genome Announc.">
        <title>Complete Genome Sequence of Glaciecola psychrophila Strain 170T.</title>
        <authorList>
            <person name="Yin J."/>
            <person name="Chen J."/>
            <person name="Liu G."/>
            <person name="Yu Y."/>
            <person name="Song L."/>
            <person name="Wang X."/>
            <person name="Qu X."/>
        </authorList>
    </citation>
    <scope>NUCLEOTIDE SEQUENCE [LARGE SCALE GENOMIC DNA]</scope>
    <source>
        <strain evidence="1 2">170</strain>
    </source>
</reference>
<dbReference type="OrthoDB" id="6226461at2"/>
<accession>K6YWS2</accession>
<evidence type="ECO:0000313" key="1">
    <source>
        <dbReference type="EMBL" id="AGH44626.1"/>
    </source>
</evidence>
<protein>
    <submittedName>
        <fullName evidence="1">Uncharacterized protein</fullName>
    </submittedName>
</protein>
<dbReference type="STRING" id="1129794.C427_2517"/>
<dbReference type="PATRIC" id="fig|1129794.4.peg.2496"/>
<sequence length="216" mass="24631">MIIEVRPYDVSIITQPLRDKIELNLDYTNKERLFLHLDWACRFGNVKAILHLKKSLNLGEVPDSFQIIASRLLALEGTFTDGFDNNIKYLLNKRNWNLANCKQGKPSISLKNHCNHYAFDLHCFPVVNNQPQALIKPFDVYSPFKEFNPSVTGPLISIPKLSDFVALTIRCGDEADMELLKYAHMLVTQLIDLLSTSLHVVEISGQSIQEIFISLE</sequence>
<dbReference type="KEGG" id="gps:C427_2517"/>